<protein>
    <submittedName>
        <fullName evidence="2">Uncharacterized protein</fullName>
    </submittedName>
</protein>
<dbReference type="EMBL" id="WOTH01000009">
    <property type="protein sequence ID" value="NHO53585.1"/>
    <property type="molecule type" value="Genomic_DNA"/>
</dbReference>
<feature type="compositionally biased region" description="Basic and acidic residues" evidence="1">
    <location>
        <begin position="179"/>
        <end position="190"/>
    </location>
</feature>
<evidence type="ECO:0000256" key="1">
    <source>
        <dbReference type="SAM" id="MobiDB-lite"/>
    </source>
</evidence>
<comment type="caution">
    <text evidence="2">The sequence shown here is derived from an EMBL/GenBank/DDBJ whole genome shotgun (WGS) entry which is preliminary data.</text>
</comment>
<evidence type="ECO:0000313" key="3">
    <source>
        <dbReference type="Proteomes" id="UP000597459"/>
    </source>
</evidence>
<keyword evidence="3" id="KW-1185">Reference proteome</keyword>
<sequence>MFRPLTLFCALLAGSSGMFLYTKKHQTTVLDQQISKIVADTQHIRQQTAMLQTQWALLNQPDRLDHLTGRFASQLRPMEPRQFVRMTDLGKHLPAPGSFHPAGGHTAAVVAAAAVPPAASAPEPVRVAEVEHPAPPISREHEEASVAASVKPHKVPVVVARAEPLAPPQPVAVEHHRLTQPETTTPRHEVASAGSVTDTPTVTRKSTRHATDTQIASSGDLRTSVPTSSLPHRANHVLVADSTPVHHVAETDRTAVVHTPARVAMADHVVTHRTTSPAPINVAAWHPAGSATPRYVEARASYSGSLLGHSSLGGGLPPPMPISN</sequence>
<proteinExistence type="predicted"/>
<feature type="compositionally biased region" description="Polar residues" evidence="1">
    <location>
        <begin position="212"/>
        <end position="229"/>
    </location>
</feature>
<feature type="region of interest" description="Disordered" evidence="1">
    <location>
        <begin position="179"/>
        <end position="229"/>
    </location>
</feature>
<organism evidence="2 3">
    <name type="scientific">Acetobacter estunensis</name>
    <dbReference type="NCBI Taxonomy" id="104097"/>
    <lineage>
        <taxon>Bacteria</taxon>
        <taxon>Pseudomonadati</taxon>
        <taxon>Pseudomonadota</taxon>
        <taxon>Alphaproteobacteria</taxon>
        <taxon>Acetobacterales</taxon>
        <taxon>Acetobacteraceae</taxon>
        <taxon>Acetobacter</taxon>
    </lineage>
</organism>
<dbReference type="AlphaFoldDB" id="A0A967B4G7"/>
<name>A0A967B4G7_9PROT</name>
<evidence type="ECO:0000313" key="2">
    <source>
        <dbReference type="EMBL" id="NHO53585.1"/>
    </source>
</evidence>
<feature type="compositionally biased region" description="Polar residues" evidence="1">
    <location>
        <begin position="194"/>
        <end position="204"/>
    </location>
</feature>
<dbReference type="Proteomes" id="UP000597459">
    <property type="component" value="Unassembled WGS sequence"/>
</dbReference>
<reference evidence="2" key="1">
    <citation type="submission" date="2019-11" db="EMBL/GenBank/DDBJ databases">
        <title>Description of new Acetobacter species.</title>
        <authorList>
            <person name="Cleenwerck I."/>
            <person name="Sombolestani A.S."/>
        </authorList>
    </citation>
    <scope>NUCLEOTIDE SEQUENCE</scope>
    <source>
        <strain evidence="2">LMG 1626</strain>
    </source>
</reference>
<dbReference type="RefSeq" id="WP_166313951.1">
    <property type="nucleotide sequence ID" value="NZ_WOTH01000009.1"/>
</dbReference>
<gene>
    <name evidence="2" type="ORF">GOB87_06355</name>
</gene>
<accession>A0A967B4G7</accession>